<comment type="caution">
    <text evidence="3">The sequence shown here is derived from an EMBL/GenBank/DDBJ whole genome shotgun (WGS) entry which is preliminary data.</text>
</comment>
<dbReference type="EMBL" id="JACIDO010000012">
    <property type="protein sequence ID" value="MBB3937856.1"/>
    <property type="molecule type" value="Genomic_DNA"/>
</dbReference>
<keyword evidence="4" id="KW-1185">Reference proteome</keyword>
<gene>
    <name evidence="3" type="ORF">GGR05_004025</name>
</gene>
<reference evidence="3 4" key="1">
    <citation type="submission" date="2020-08" db="EMBL/GenBank/DDBJ databases">
        <title>Genomic Encyclopedia of Type Strains, Phase IV (KMG-IV): sequencing the most valuable type-strain genomes for metagenomic binning, comparative biology and taxonomic classification.</title>
        <authorList>
            <person name="Goeker M."/>
        </authorList>
    </citation>
    <scope>NUCLEOTIDE SEQUENCE [LARGE SCALE GENOMIC DNA]</scope>
    <source>
        <strain evidence="3 4">DSM 25024</strain>
    </source>
</reference>
<proteinExistence type="inferred from homology"/>
<feature type="region of interest" description="Disordered" evidence="2">
    <location>
        <begin position="134"/>
        <end position="185"/>
    </location>
</feature>
<evidence type="ECO:0000256" key="1">
    <source>
        <dbReference type="ARBA" id="ARBA00007031"/>
    </source>
</evidence>
<dbReference type="GO" id="GO:0003677">
    <property type="term" value="F:DNA binding"/>
    <property type="evidence" value="ECO:0007669"/>
    <property type="project" value="InterPro"/>
</dbReference>
<dbReference type="GO" id="GO:0008270">
    <property type="term" value="F:zinc ion binding"/>
    <property type="evidence" value="ECO:0007669"/>
    <property type="project" value="InterPro"/>
</dbReference>
<evidence type="ECO:0000313" key="3">
    <source>
        <dbReference type="EMBL" id="MBB3937856.1"/>
    </source>
</evidence>
<dbReference type="Gene3D" id="1.10.10.1550">
    <property type="entry name" value="ROS/MUCR transcriptional regulator protein"/>
    <property type="match status" value="1"/>
</dbReference>
<feature type="compositionally biased region" description="Low complexity" evidence="2">
    <location>
        <begin position="142"/>
        <end position="170"/>
    </location>
</feature>
<dbReference type="RefSeq" id="WP_090965515.1">
    <property type="nucleotide sequence ID" value="NZ_FOOA01000019.1"/>
</dbReference>
<dbReference type="GO" id="GO:0006355">
    <property type="term" value="P:regulation of DNA-templated transcription"/>
    <property type="evidence" value="ECO:0007669"/>
    <property type="project" value="InterPro"/>
</dbReference>
<evidence type="ECO:0000313" key="4">
    <source>
        <dbReference type="Proteomes" id="UP000531216"/>
    </source>
</evidence>
<sequence>MDEKSNAVELAVEITTAWLSNPNTRVAPEDVHTFLKNSHAALVGMIDPPADETQASAAAPEEYQGAVTVRKSLADPEVIYSMIDGKPYKALRRHLATHGLTPETYRERYGLKADYPMVAPNYSKRRAEVAKQLGLGRKRTVAAEAAPDDAATSEAAPASGPTSEPTPASKPKAKRSAKGSAKADA</sequence>
<dbReference type="Proteomes" id="UP000531216">
    <property type="component" value="Unassembled WGS sequence"/>
</dbReference>
<evidence type="ECO:0000256" key="2">
    <source>
        <dbReference type="SAM" id="MobiDB-lite"/>
    </source>
</evidence>
<comment type="similarity">
    <text evidence="1">Belongs to the ros/MucR family.</text>
</comment>
<dbReference type="InterPro" id="IPR008807">
    <property type="entry name" value="ROS_MUCR"/>
</dbReference>
<protein>
    <submittedName>
        <fullName evidence="3">Putative transcriptional regulator</fullName>
    </submittedName>
</protein>
<organism evidence="3 4">
    <name type="scientific">Aureimonas phyllosphaerae</name>
    <dbReference type="NCBI Taxonomy" id="1166078"/>
    <lineage>
        <taxon>Bacteria</taxon>
        <taxon>Pseudomonadati</taxon>
        <taxon>Pseudomonadota</taxon>
        <taxon>Alphaproteobacteria</taxon>
        <taxon>Hyphomicrobiales</taxon>
        <taxon>Aurantimonadaceae</taxon>
        <taxon>Aureimonas</taxon>
    </lineage>
</organism>
<dbReference type="Pfam" id="PF05443">
    <property type="entry name" value="ROS_MUCR"/>
    <property type="match status" value="1"/>
</dbReference>
<dbReference type="AlphaFoldDB" id="A0A7W6C1P5"/>
<dbReference type="InterPro" id="IPR041920">
    <property type="entry name" value="ROS/MUCR_sf"/>
</dbReference>
<dbReference type="OrthoDB" id="8005028at2"/>
<name>A0A7W6C1P5_9HYPH</name>
<accession>A0A7W6C1P5</accession>